<feature type="compositionally biased region" description="Polar residues" evidence="1">
    <location>
        <begin position="959"/>
        <end position="977"/>
    </location>
</feature>
<feature type="compositionally biased region" description="Basic and acidic residues" evidence="1">
    <location>
        <begin position="685"/>
        <end position="701"/>
    </location>
</feature>
<feature type="region of interest" description="Disordered" evidence="1">
    <location>
        <begin position="1064"/>
        <end position="1090"/>
    </location>
</feature>
<dbReference type="EMBL" id="JBANMG010000002">
    <property type="protein sequence ID" value="KAK6956498.1"/>
    <property type="molecule type" value="Genomic_DNA"/>
</dbReference>
<feature type="region of interest" description="Disordered" evidence="1">
    <location>
        <begin position="545"/>
        <end position="630"/>
    </location>
</feature>
<feature type="region of interest" description="Disordered" evidence="1">
    <location>
        <begin position="741"/>
        <end position="761"/>
    </location>
</feature>
<protein>
    <submittedName>
        <fullName evidence="3">Uncharacterized protein</fullName>
    </submittedName>
</protein>
<dbReference type="Proteomes" id="UP001369815">
    <property type="component" value="Unassembled WGS sequence"/>
</dbReference>
<feature type="transmembrane region" description="Helical" evidence="2">
    <location>
        <begin position="111"/>
        <end position="130"/>
    </location>
</feature>
<accession>A0AAX6MV31</accession>
<sequence length="2242" mass="246540">MATPGTTPALSAAFFFGILFNAASAGLVLYAVGHGSAIFRDGLRLVLILFLTSSAAWALVEFLATIIEPTAASTCQVAVVFSSIFDQMARVFVEQYLVWVVRAGKKSIPNMVAQVLILARFGVGMAFIGLTRSDFNPTCVPISSVPPVAIIVIVLDVIILALVAVQVLSSASLNGVSSDQRAPVGKKSVISVTAGFAIWIGTSVVLLLGAKTTDLVLRTTLPAVGLAILVVTVFSGSLAAPRGPPLRRPDSPTTHDVGGDRDLSSSDSTDYPPSRYEDVKGIATTVMAAYVSRNDGSGIGGLGKSKKNIKGKAWSKAAGGKLVISKPVLISQEGMENPLDRIPTVDLATAANNEKERRGKLLQNEQILIAQRPAPQPPSAPERDDSLARELSLKRKEVQPSSLAQLERTISTKTSKTLTGLSVEANASSTSSELSPGTEQVRRRSPRYPPAPSMPTTFQPIRPGEPVRIPIPRPRDPSQLAKDPEPVKTPLQRRPTTGLPSNPRAQAMKSIAKEAGNRRQETVMFINNIVYDDPNFVSNIVQGASKTPKTSLNSPDSVVNRPRPIPRKGDNDRQVFPAEVSPTQGHRRSKSSGSIIARKSVLRSVPGSPTQLPPLPPPPKSAGNLSRPQLNHTKSMSLDEKMDLLYTTPLRAPSKRKSIVPEIPPLPTVYAMDTEGPNTNGVSNREVHDDRRLSKTTDKSSTRTTSILGIHDIPPHSVQRADSSHNVVDELGQSWLSGISVEKESQSRPSDAKLNRRSSPVIPAEGQFSALFPKDGSTEREGYASTIWGSVHSPIAAVNIQQSRQNAHSTYIQKDSRGLGKQEQYHSSTNVPHESKAYVSLGDNKTLTKESTVEQPNASSFHRRVGEECPSFSTRKGKGRLRKMPPPAPLILNGRSNKRTILVQPAEPSPLESPGAAYQMIQAQLQRFEQPIPDSVDSEGQRLALLENLEREMGQLENQWQSSQNLLQRDSMSSIKTSPAKDSRPPTIAERRASRNAAMRIGSIRSKGEGTASTPSSQTSGLSSENTHTSQWRAHLADAQAEDTTNTPNLVMRHNNLNFLSVSKAALGSPSPPDTEESEHENELPRSIRPLGPRLSTQVVQIHRLWKPKSPVQNSNNSGLWAGVAKQPQTIIGSLELPSQPPRPVTRRTLAPLAIESSRLWEKASKSSIITAGNGLWKKFIPSHNSESSSAVSRPVTVRPPRRNKRVSLLPDILENPEPLPDKRGTLGLFQFPWGEKSENASIQLPPPPRMYTAMPGTMTTGAPVTNVFSNARSSQSDDDEFTTSFFDDYEAEEEGDNFDNFDDFSDSDGDDFDESTLWEIASLLRTEVPSRDSLLLPTQHTSPSVQSPAFAQDVVDMIVDNYNDDGMVLEDPIPLDRSYTLAPESISSQSLLWSVRSDSPKTCHTFGLPQPDLATWESYKTETREKVRPNHRVEDAMPIQSMKLWERRAEDANHNTSLLWSASKSHASVDISSRTMKTDVSTHSVSLWVRHITTAASEVQGLFDVNQSRDDYRRTSKEPAALFMKKKLRTVELPLEKLVSRSLWRSNVAVSQLSFLWQNSATLSMSEYNGLFDKSVTRSDYRRTAKEPAAIFMKTTSRMIREPLASLETNYLWTKESSASQPTRGTELALFKMSATKTFQPVEKGSLPRMQKVLLWEKPATNEAPEHEGLFDVHAVRSDYRRTSNVPAAISMSKKSRPNNEPLPSITSTSLWTGEALTLTFESRVLSEALLPSSVNLLWEHSSLPAVVSNHEGLFGVNAVRTDYRRTSKLPAAINMTQRPRKAEESLASLTSTKLWAKSTKSRPTSTNSISLWSKASVSAPFTSGLFQLDPTRKTYRTTSAEPAAPQMNRRPRFPNAPLPIVKSTRLWINSQITSVEIDWMTISSVRPRSPSVASISTVDSSPTSPLTDSSSVKTGTTKASSAQSTGSVLSGWFGRKRKESKTPMIPEDFAESSSQIPAIPDLPYEFTVKNLDEIPQKMPTESPLRQLLRPSIVYPADWDSALREAIADSFPDSMAALRASYPQDWDVELQIAIKASHVSPKIVRKTASPRDWSNALHIAIISSYPEIRFSRGQALPSQWNAALQEAIARSELPQPSHVDVAVRHPVFMGAMETTAETIHPAIGPKTLRRKESTKKQVQSHTVLTKNLLWEKPVAKMTPTTNSLWSPKLIAKTASGFEAGIDADRRDLRKFNKVAQRPAFDIEPDFSKQGLWRRDNNSNRQGRDWLDDSMRKRFTRVELRY</sequence>
<evidence type="ECO:0000313" key="3">
    <source>
        <dbReference type="EMBL" id="KAK6956498.1"/>
    </source>
</evidence>
<feature type="compositionally biased region" description="Low complexity" evidence="1">
    <location>
        <begin position="1188"/>
        <end position="1199"/>
    </location>
</feature>
<feature type="compositionally biased region" description="Low complexity" evidence="1">
    <location>
        <begin position="1013"/>
        <end position="1024"/>
    </location>
</feature>
<feature type="region of interest" description="Disordered" evidence="1">
    <location>
        <begin position="959"/>
        <end position="1030"/>
    </location>
</feature>
<gene>
    <name evidence="3" type="ORF">Daesc_001776</name>
</gene>
<proteinExistence type="predicted"/>
<reference evidence="3 4" key="1">
    <citation type="journal article" date="2024" name="Front Chem Biol">
        <title>Unveiling the potential of Daldinia eschscholtzii MFLUCC 19-0629 through bioactivity and bioinformatics studies for enhanced sustainable agriculture production.</title>
        <authorList>
            <person name="Brooks S."/>
            <person name="Weaver J.A."/>
            <person name="Klomchit A."/>
            <person name="Alharthi S.A."/>
            <person name="Onlamun T."/>
            <person name="Nurani R."/>
            <person name="Vong T.K."/>
            <person name="Alberti F."/>
            <person name="Greco C."/>
        </authorList>
    </citation>
    <scope>NUCLEOTIDE SEQUENCE [LARGE SCALE GENOMIC DNA]</scope>
    <source>
        <strain evidence="3">MFLUCC 19-0629</strain>
    </source>
</reference>
<feature type="compositionally biased region" description="Polar residues" evidence="1">
    <location>
        <begin position="425"/>
        <end position="438"/>
    </location>
</feature>
<feature type="region of interest" description="Disordered" evidence="1">
    <location>
        <begin position="1892"/>
        <end position="1927"/>
    </location>
</feature>
<keyword evidence="2" id="KW-0812">Transmembrane</keyword>
<organism evidence="3 4">
    <name type="scientific">Daldinia eschscholtzii</name>
    <dbReference type="NCBI Taxonomy" id="292717"/>
    <lineage>
        <taxon>Eukaryota</taxon>
        <taxon>Fungi</taxon>
        <taxon>Dikarya</taxon>
        <taxon>Ascomycota</taxon>
        <taxon>Pezizomycotina</taxon>
        <taxon>Sordariomycetes</taxon>
        <taxon>Xylariomycetidae</taxon>
        <taxon>Xylariales</taxon>
        <taxon>Hypoxylaceae</taxon>
        <taxon>Daldinia</taxon>
    </lineage>
</organism>
<feature type="compositionally biased region" description="Polar residues" evidence="1">
    <location>
        <begin position="545"/>
        <end position="557"/>
    </location>
</feature>
<feature type="compositionally biased region" description="Basic and acidic residues" evidence="1">
    <location>
        <begin position="814"/>
        <end position="824"/>
    </location>
</feature>
<keyword evidence="2" id="KW-1133">Transmembrane helix</keyword>
<feature type="transmembrane region" description="Helical" evidence="2">
    <location>
        <begin position="221"/>
        <end position="240"/>
    </location>
</feature>
<comment type="caution">
    <text evidence="3">The sequence shown here is derived from an EMBL/GenBank/DDBJ whole genome shotgun (WGS) entry which is preliminary data.</text>
</comment>
<feature type="transmembrane region" description="Helical" evidence="2">
    <location>
        <begin position="188"/>
        <end position="209"/>
    </location>
</feature>
<feature type="region of interest" description="Disordered" evidence="1">
    <location>
        <begin position="421"/>
        <end position="505"/>
    </location>
</feature>
<evidence type="ECO:0000313" key="4">
    <source>
        <dbReference type="Proteomes" id="UP001369815"/>
    </source>
</evidence>
<evidence type="ECO:0000256" key="1">
    <source>
        <dbReference type="SAM" id="MobiDB-lite"/>
    </source>
</evidence>
<evidence type="ECO:0000256" key="2">
    <source>
        <dbReference type="SAM" id="Phobius"/>
    </source>
</evidence>
<feature type="compositionally biased region" description="Basic and acidic residues" evidence="1">
    <location>
        <begin position="741"/>
        <end position="754"/>
    </location>
</feature>
<feature type="transmembrane region" description="Helical" evidence="2">
    <location>
        <begin position="12"/>
        <end position="33"/>
    </location>
</feature>
<feature type="compositionally biased region" description="Low complexity" evidence="1">
    <location>
        <begin position="460"/>
        <end position="470"/>
    </location>
</feature>
<feature type="transmembrane region" description="Helical" evidence="2">
    <location>
        <begin position="142"/>
        <end position="168"/>
    </location>
</feature>
<feature type="compositionally biased region" description="Basic and acidic residues" evidence="1">
    <location>
        <begin position="979"/>
        <end position="993"/>
    </location>
</feature>
<keyword evidence="4" id="KW-1185">Reference proteome</keyword>
<feature type="region of interest" description="Disordered" evidence="1">
    <location>
        <begin position="240"/>
        <end position="276"/>
    </location>
</feature>
<feature type="compositionally biased region" description="Low complexity" evidence="1">
    <location>
        <begin position="1892"/>
        <end position="1914"/>
    </location>
</feature>
<feature type="region of interest" description="Disordered" evidence="1">
    <location>
        <begin position="369"/>
        <end position="388"/>
    </location>
</feature>
<keyword evidence="2" id="KW-0472">Membrane</keyword>
<feature type="transmembrane region" description="Helical" evidence="2">
    <location>
        <begin position="45"/>
        <end position="67"/>
    </location>
</feature>
<feature type="region of interest" description="Disordered" evidence="1">
    <location>
        <begin position="850"/>
        <end position="893"/>
    </location>
</feature>
<feature type="region of interest" description="Disordered" evidence="1">
    <location>
        <begin position="674"/>
        <end position="703"/>
    </location>
</feature>
<name>A0AAX6MV31_9PEZI</name>
<feature type="compositionally biased region" description="Polar residues" evidence="1">
    <location>
        <begin position="1915"/>
        <end position="1927"/>
    </location>
</feature>
<feature type="region of interest" description="Disordered" evidence="1">
    <location>
        <begin position="806"/>
        <end position="830"/>
    </location>
</feature>
<feature type="compositionally biased region" description="Polar residues" evidence="1">
    <location>
        <begin position="494"/>
        <end position="504"/>
    </location>
</feature>
<feature type="region of interest" description="Disordered" evidence="1">
    <location>
        <begin position="1183"/>
        <end position="1204"/>
    </location>
</feature>
<feature type="compositionally biased region" description="Pro residues" evidence="1">
    <location>
        <begin position="611"/>
        <end position="620"/>
    </location>
</feature>